<gene>
    <name evidence="13 14" type="primary">lpxK</name>
    <name evidence="14" type="ORF">LXM24_09435</name>
</gene>
<evidence type="ECO:0000256" key="4">
    <source>
        <dbReference type="ARBA" id="ARBA00016436"/>
    </source>
</evidence>
<dbReference type="RefSeq" id="WP_234612752.1">
    <property type="nucleotide sequence ID" value="NZ_CP098806.1"/>
</dbReference>
<accession>A0A9X1P7R2</accession>
<evidence type="ECO:0000313" key="14">
    <source>
        <dbReference type="EMBL" id="MCF0040306.1"/>
    </source>
</evidence>
<dbReference type="EC" id="2.7.1.130" evidence="3 13"/>
<keyword evidence="8 13" id="KW-0547">Nucleotide-binding</keyword>
<dbReference type="PANTHER" id="PTHR42724">
    <property type="entry name" value="TETRAACYLDISACCHARIDE 4'-KINASE"/>
    <property type="match status" value="1"/>
</dbReference>
<keyword evidence="10 13" id="KW-0067">ATP-binding</keyword>
<evidence type="ECO:0000256" key="9">
    <source>
        <dbReference type="ARBA" id="ARBA00022777"/>
    </source>
</evidence>
<keyword evidence="9 13" id="KW-0418">Kinase</keyword>
<proteinExistence type="inferred from homology"/>
<dbReference type="NCBIfam" id="TIGR00682">
    <property type="entry name" value="lpxK"/>
    <property type="match status" value="1"/>
</dbReference>
<dbReference type="InterPro" id="IPR027417">
    <property type="entry name" value="P-loop_NTPase"/>
</dbReference>
<comment type="function">
    <text evidence="1 13">Transfers the gamma-phosphate of ATP to the 4'-position of a tetraacyldisaccharide 1-phosphate intermediate (termed DS-1-P) to form tetraacyldisaccharide 1,4'-bis-phosphate (lipid IVA).</text>
</comment>
<evidence type="ECO:0000256" key="5">
    <source>
        <dbReference type="ARBA" id="ARBA00022516"/>
    </source>
</evidence>
<dbReference type="EMBL" id="JAJTTA010000002">
    <property type="protein sequence ID" value="MCF0040306.1"/>
    <property type="molecule type" value="Genomic_DNA"/>
</dbReference>
<keyword evidence="15" id="KW-1185">Reference proteome</keyword>
<dbReference type="GO" id="GO:0009245">
    <property type="term" value="P:lipid A biosynthetic process"/>
    <property type="evidence" value="ECO:0007669"/>
    <property type="project" value="UniProtKB-UniRule"/>
</dbReference>
<evidence type="ECO:0000256" key="3">
    <source>
        <dbReference type="ARBA" id="ARBA00012071"/>
    </source>
</evidence>
<evidence type="ECO:0000256" key="12">
    <source>
        <dbReference type="ARBA" id="ARBA00029757"/>
    </source>
</evidence>
<keyword evidence="7 13" id="KW-0808">Transferase</keyword>
<protein>
    <recommendedName>
        <fullName evidence="4 13">Tetraacyldisaccharide 4'-kinase</fullName>
        <ecNumber evidence="3 13">2.7.1.130</ecNumber>
    </recommendedName>
    <alternativeName>
        <fullName evidence="12 13">Lipid A 4'-kinase</fullName>
    </alternativeName>
</protein>
<organism evidence="14 15">
    <name type="scientific">Dyadobacter fanqingshengii</name>
    <dbReference type="NCBI Taxonomy" id="2906443"/>
    <lineage>
        <taxon>Bacteria</taxon>
        <taxon>Pseudomonadati</taxon>
        <taxon>Bacteroidota</taxon>
        <taxon>Cytophagia</taxon>
        <taxon>Cytophagales</taxon>
        <taxon>Spirosomataceae</taxon>
        <taxon>Dyadobacter</taxon>
    </lineage>
</organism>
<name>A0A9X1P7R2_9BACT</name>
<dbReference type="HAMAP" id="MF_00409">
    <property type="entry name" value="LpxK"/>
    <property type="match status" value="1"/>
</dbReference>
<evidence type="ECO:0000256" key="7">
    <source>
        <dbReference type="ARBA" id="ARBA00022679"/>
    </source>
</evidence>
<dbReference type="GO" id="GO:0005886">
    <property type="term" value="C:plasma membrane"/>
    <property type="evidence" value="ECO:0007669"/>
    <property type="project" value="TreeGrafter"/>
</dbReference>
<dbReference type="GO" id="GO:0009244">
    <property type="term" value="P:lipopolysaccharide core region biosynthetic process"/>
    <property type="evidence" value="ECO:0007669"/>
    <property type="project" value="TreeGrafter"/>
</dbReference>
<evidence type="ECO:0000256" key="6">
    <source>
        <dbReference type="ARBA" id="ARBA00022556"/>
    </source>
</evidence>
<evidence type="ECO:0000256" key="8">
    <source>
        <dbReference type="ARBA" id="ARBA00022741"/>
    </source>
</evidence>
<evidence type="ECO:0000256" key="13">
    <source>
        <dbReference type="HAMAP-Rule" id="MF_00409"/>
    </source>
</evidence>
<dbReference type="GO" id="GO:0009029">
    <property type="term" value="F:lipid-A 4'-kinase activity"/>
    <property type="evidence" value="ECO:0007669"/>
    <property type="project" value="UniProtKB-UniRule"/>
</dbReference>
<comment type="caution">
    <text evidence="14">The sequence shown here is derived from an EMBL/GenBank/DDBJ whole genome shotgun (WGS) entry which is preliminary data.</text>
</comment>
<dbReference type="Pfam" id="PF02606">
    <property type="entry name" value="LpxK"/>
    <property type="match status" value="1"/>
</dbReference>
<evidence type="ECO:0000256" key="11">
    <source>
        <dbReference type="ARBA" id="ARBA00023098"/>
    </source>
</evidence>
<evidence type="ECO:0000256" key="1">
    <source>
        <dbReference type="ARBA" id="ARBA00002274"/>
    </source>
</evidence>
<dbReference type="InterPro" id="IPR003758">
    <property type="entry name" value="LpxK"/>
</dbReference>
<dbReference type="SUPFAM" id="SSF52540">
    <property type="entry name" value="P-loop containing nucleoside triphosphate hydrolases"/>
    <property type="match status" value="1"/>
</dbReference>
<dbReference type="GO" id="GO:0005524">
    <property type="term" value="F:ATP binding"/>
    <property type="evidence" value="ECO:0007669"/>
    <property type="project" value="UniProtKB-UniRule"/>
</dbReference>
<reference evidence="14" key="1">
    <citation type="submission" date="2021-12" db="EMBL/GenBank/DDBJ databases">
        <title>Novel species in genus Dyadobacter.</title>
        <authorList>
            <person name="Ma C."/>
        </authorList>
    </citation>
    <scope>NUCLEOTIDE SEQUENCE</scope>
    <source>
        <strain evidence="14">CY399</strain>
    </source>
</reference>
<sequence length="350" mass="39280">MKEHNWIKIALTPFSWIYGLITNLRNWGYDYQLFASKKPSQFVISIGNLTVGGTGKTPVTEYLTSLFSNRVPTAILSRGYGRKTRGFILAHSASTPAEIGDEPMQYFLKFNPNVLVAVSENRVHGAENIAVTAPEKKLLLLDDAFQHRAIARDINLLLNDFQRPFYQDLPFPAGRLRETRNGAGRADAIIVTKSPALLADHVRNDITIAIRQFSKPETPVFFSFLEYGEPESYAGGHVSLKKVKMAAGIANPLPFTAYLRARFDVTDEVVFKDHHNYTPADAEELIKNLKNDTFVVTTEKDMVKLKPLVEASGVAGKFAYIPVKVSFGNDTGRFHEWIFKQTGHLFQAER</sequence>
<feature type="binding site" evidence="13">
    <location>
        <begin position="50"/>
        <end position="57"/>
    </location>
    <ligand>
        <name>ATP</name>
        <dbReference type="ChEBI" id="CHEBI:30616"/>
    </ligand>
</feature>
<dbReference type="Proteomes" id="UP001139700">
    <property type="component" value="Unassembled WGS sequence"/>
</dbReference>
<evidence type="ECO:0000313" key="15">
    <source>
        <dbReference type="Proteomes" id="UP001139700"/>
    </source>
</evidence>
<dbReference type="PANTHER" id="PTHR42724:SF1">
    <property type="entry name" value="TETRAACYLDISACCHARIDE 4'-KINASE, MITOCHONDRIAL-RELATED"/>
    <property type="match status" value="1"/>
</dbReference>
<dbReference type="AlphaFoldDB" id="A0A9X1P7R2"/>
<comment type="pathway">
    <text evidence="2 13">Glycolipid biosynthesis; lipid IV(A) biosynthesis; lipid IV(A) from (3R)-3-hydroxytetradecanoyl-[acyl-carrier-protein] and UDP-N-acetyl-alpha-D-glucosamine: step 6/6.</text>
</comment>
<comment type="catalytic activity">
    <reaction evidence="13">
        <text>a lipid A disaccharide + ATP = a lipid IVA + ADP + H(+)</text>
        <dbReference type="Rhea" id="RHEA:67840"/>
        <dbReference type="ChEBI" id="CHEBI:15378"/>
        <dbReference type="ChEBI" id="CHEBI:30616"/>
        <dbReference type="ChEBI" id="CHEBI:176343"/>
        <dbReference type="ChEBI" id="CHEBI:176425"/>
        <dbReference type="ChEBI" id="CHEBI:456216"/>
        <dbReference type="EC" id="2.7.1.130"/>
    </reaction>
</comment>
<keyword evidence="6 13" id="KW-0441">Lipid A biosynthesis</keyword>
<evidence type="ECO:0000256" key="2">
    <source>
        <dbReference type="ARBA" id="ARBA00004870"/>
    </source>
</evidence>
<keyword evidence="5 13" id="KW-0444">Lipid biosynthesis</keyword>
<evidence type="ECO:0000256" key="10">
    <source>
        <dbReference type="ARBA" id="ARBA00022840"/>
    </source>
</evidence>
<comment type="similarity">
    <text evidence="13">Belongs to the LpxK family.</text>
</comment>
<keyword evidence="11 13" id="KW-0443">Lipid metabolism</keyword>